<keyword evidence="2" id="KW-1185">Reference proteome</keyword>
<protein>
    <submittedName>
        <fullName evidence="1">Uncharacterized protein</fullName>
    </submittedName>
</protein>
<dbReference type="AlphaFoldDB" id="A0AAV2KEW4"/>
<sequence>MELVWEKELQRDWLMEMPGDGCERGCRFHYGPVAQVRSFQEQRGDLITARSHYWPHGQTPLSPQRAAREGGDDIYNLDTRLTRWGGCGVGGGGVNCNLPSKTAADQSQRT</sequence>
<gene>
    <name evidence="1" type="ORF">KC01_LOCUS16174</name>
</gene>
<evidence type="ECO:0000313" key="1">
    <source>
        <dbReference type="EMBL" id="CAL1586029.1"/>
    </source>
</evidence>
<name>A0AAV2KEW4_KNICA</name>
<proteinExistence type="predicted"/>
<accession>A0AAV2KEW4</accession>
<dbReference type="Proteomes" id="UP001497482">
    <property type="component" value="Chromosome 17"/>
</dbReference>
<evidence type="ECO:0000313" key="2">
    <source>
        <dbReference type="Proteomes" id="UP001497482"/>
    </source>
</evidence>
<dbReference type="EMBL" id="OZ035839">
    <property type="protein sequence ID" value="CAL1586029.1"/>
    <property type="molecule type" value="Genomic_DNA"/>
</dbReference>
<organism evidence="1 2">
    <name type="scientific">Knipowitschia caucasica</name>
    <name type="common">Caucasian dwarf goby</name>
    <name type="synonym">Pomatoschistus caucasicus</name>
    <dbReference type="NCBI Taxonomy" id="637954"/>
    <lineage>
        <taxon>Eukaryota</taxon>
        <taxon>Metazoa</taxon>
        <taxon>Chordata</taxon>
        <taxon>Craniata</taxon>
        <taxon>Vertebrata</taxon>
        <taxon>Euteleostomi</taxon>
        <taxon>Actinopterygii</taxon>
        <taxon>Neopterygii</taxon>
        <taxon>Teleostei</taxon>
        <taxon>Neoteleostei</taxon>
        <taxon>Acanthomorphata</taxon>
        <taxon>Gobiaria</taxon>
        <taxon>Gobiiformes</taxon>
        <taxon>Gobioidei</taxon>
        <taxon>Gobiidae</taxon>
        <taxon>Gobiinae</taxon>
        <taxon>Knipowitschia</taxon>
    </lineage>
</organism>
<reference evidence="1 2" key="1">
    <citation type="submission" date="2024-04" db="EMBL/GenBank/DDBJ databases">
        <authorList>
            <person name="Waldvogel A.-M."/>
            <person name="Schoenle A."/>
        </authorList>
    </citation>
    <scope>NUCLEOTIDE SEQUENCE [LARGE SCALE GENOMIC DNA]</scope>
</reference>